<name>A0A4U8T4D4_9HELI</name>
<reference evidence="1 2" key="1">
    <citation type="journal article" date="2014" name="Genome Announc.">
        <title>Draft genome sequences of eight enterohepatic helicobacter species isolated from both laboratory and wild rodents.</title>
        <authorList>
            <person name="Sheh A."/>
            <person name="Shen Z."/>
            <person name="Fox J.G."/>
        </authorList>
    </citation>
    <scope>NUCLEOTIDE SEQUENCE [LARGE SCALE GENOMIC DNA]</scope>
    <source>
        <strain evidence="1 2">ATCC 49310</strain>
    </source>
</reference>
<accession>A0A4U8T4D4</accession>
<evidence type="ECO:0000313" key="1">
    <source>
        <dbReference type="EMBL" id="TLD94365.1"/>
    </source>
</evidence>
<dbReference type="EMBL" id="JRPK02000062">
    <property type="protein sequence ID" value="TLD94365.1"/>
    <property type="molecule type" value="Genomic_DNA"/>
</dbReference>
<comment type="caution">
    <text evidence="1">The sequence shown here is derived from an EMBL/GenBank/DDBJ whole genome shotgun (WGS) entry which is preliminary data.</text>
</comment>
<dbReference type="RefSeq" id="WP_104742141.1">
    <property type="nucleotide sequence ID" value="NZ_FZNF01000002.1"/>
</dbReference>
<proteinExistence type="predicted"/>
<organism evidence="1 2">
    <name type="scientific">Helicobacter trogontum</name>
    <dbReference type="NCBI Taxonomy" id="50960"/>
    <lineage>
        <taxon>Bacteria</taxon>
        <taxon>Pseudomonadati</taxon>
        <taxon>Campylobacterota</taxon>
        <taxon>Epsilonproteobacteria</taxon>
        <taxon>Campylobacterales</taxon>
        <taxon>Helicobacteraceae</taxon>
        <taxon>Helicobacter</taxon>
    </lineage>
</organism>
<protein>
    <submittedName>
        <fullName evidence="1">Uncharacterized protein</fullName>
    </submittedName>
</protein>
<dbReference type="Proteomes" id="UP000029861">
    <property type="component" value="Unassembled WGS sequence"/>
</dbReference>
<gene>
    <name evidence="1" type="ORF">LS80_010115</name>
</gene>
<dbReference type="AlphaFoldDB" id="A0A4U8T4D4"/>
<sequence length="232" mass="26504">MNSQWVDVEFEESIPPNVIRIETEDDSGEYIEIEFDENDTLKDINNNDELNDLLHQAKDILYELSPFSSAELAYNNFTAGEYKDALIDAITILPMAKAFKAKTIANKIKDIISKDKRKEDVRIAKPKPKSLSRQEVLEIVSGLKKALNPKGKPRTRIYLVNSKEELTALWERLTKNFKSEHIETSEKGTRIIRTLDDDTEITLRSYSSKKSGNTPTIDTKINGKDYKIHIGN</sequence>
<evidence type="ECO:0000313" key="2">
    <source>
        <dbReference type="Proteomes" id="UP000029861"/>
    </source>
</evidence>